<reference evidence="2 3" key="1">
    <citation type="submission" date="2015-11" db="EMBL/GenBank/DDBJ databases">
        <title>Sequence of Pedobacter ginsenosidimutans.</title>
        <authorList>
            <person name="Carson E."/>
            <person name="Keyser V."/>
            <person name="Newman J."/>
            <person name="Miller J."/>
        </authorList>
    </citation>
    <scope>NUCLEOTIDE SEQUENCE [LARGE SCALE GENOMIC DNA]</scope>
    <source>
        <strain evidence="2 3">KACC 14530</strain>
    </source>
</reference>
<dbReference type="CDD" id="cd03801">
    <property type="entry name" value="GT4_PimA-like"/>
    <property type="match status" value="1"/>
</dbReference>
<dbReference type="RefSeq" id="WP_057931545.1">
    <property type="nucleotide sequence ID" value="NZ_LMZQ01000003.1"/>
</dbReference>
<dbReference type="EMBL" id="LMZQ01000003">
    <property type="protein sequence ID" value="KRT17317.1"/>
    <property type="molecule type" value="Genomic_DNA"/>
</dbReference>
<accession>A0A0T5VVU5</accession>
<proteinExistence type="predicted"/>
<dbReference type="PANTHER" id="PTHR45947:SF14">
    <property type="entry name" value="SLL1723 PROTEIN"/>
    <property type="match status" value="1"/>
</dbReference>
<name>A0A0T5VVU5_9SPHI</name>
<dbReference type="Pfam" id="PF00534">
    <property type="entry name" value="Glycos_transf_1"/>
    <property type="match status" value="1"/>
</dbReference>
<dbReference type="Proteomes" id="UP000051950">
    <property type="component" value="Unassembled WGS sequence"/>
</dbReference>
<evidence type="ECO:0000313" key="3">
    <source>
        <dbReference type="Proteomes" id="UP000051950"/>
    </source>
</evidence>
<organism evidence="2 3">
    <name type="scientific">Pedobacter ginsenosidimutans</name>
    <dbReference type="NCBI Taxonomy" id="687842"/>
    <lineage>
        <taxon>Bacteria</taxon>
        <taxon>Pseudomonadati</taxon>
        <taxon>Bacteroidota</taxon>
        <taxon>Sphingobacteriia</taxon>
        <taxon>Sphingobacteriales</taxon>
        <taxon>Sphingobacteriaceae</taxon>
        <taxon>Pedobacter</taxon>
    </lineage>
</organism>
<dbReference type="InterPro" id="IPR050194">
    <property type="entry name" value="Glycosyltransferase_grp1"/>
</dbReference>
<dbReference type="Gene3D" id="3.40.50.2000">
    <property type="entry name" value="Glycogen Phosphorylase B"/>
    <property type="match status" value="2"/>
</dbReference>
<dbReference type="STRING" id="687842.ASU31_06510"/>
<dbReference type="OrthoDB" id="655095at2"/>
<evidence type="ECO:0000313" key="2">
    <source>
        <dbReference type="EMBL" id="KRT17317.1"/>
    </source>
</evidence>
<dbReference type="AlphaFoldDB" id="A0A0T5VVU5"/>
<protein>
    <recommendedName>
        <fullName evidence="1">Glycosyl transferase family 1 domain-containing protein</fullName>
    </recommendedName>
</protein>
<dbReference type="InterPro" id="IPR001296">
    <property type="entry name" value="Glyco_trans_1"/>
</dbReference>
<sequence length="369" mass="42603">MKRILFITQNLGRGGSEMLLWYSLNHLNKNKFTPLIFCKERGDFIDVLPTHIKYFLPYKKSKNLFRKAFRAILKAFKVNPLEYQLKQIHKKNNVDFWYVNTIIIPEVYEIAQKLGVKIITHVHELTIAYNFITYNDLKRIINYSSILIGCSEAVCNKIRDMGRTDVKLLYGFIDTDKITYTKLAPEVKAAIGFSSDDFVWAISGKTSLIKGIDFLVTLLKVVPQNFKFIWIGGDEYTGLYYYTEKALHINFPGRVKFLGVQREEYYNYLNSADAFLLLSREDSFPLVMLEAAALGKPIVGFNSGGISEFVYPHTGRVINSWRIEDLAYAMKEIESNPLAFNKEEIKRQALGYEVKKQVAILEDILDEMT</sequence>
<dbReference type="PANTHER" id="PTHR45947">
    <property type="entry name" value="SULFOQUINOVOSYL TRANSFERASE SQD2"/>
    <property type="match status" value="1"/>
</dbReference>
<dbReference type="SUPFAM" id="SSF53756">
    <property type="entry name" value="UDP-Glycosyltransferase/glycogen phosphorylase"/>
    <property type="match status" value="1"/>
</dbReference>
<comment type="caution">
    <text evidence="2">The sequence shown here is derived from an EMBL/GenBank/DDBJ whole genome shotgun (WGS) entry which is preliminary data.</text>
</comment>
<feature type="domain" description="Glycosyl transferase family 1" evidence="1">
    <location>
        <begin position="188"/>
        <end position="355"/>
    </location>
</feature>
<gene>
    <name evidence="2" type="ORF">ASU31_06510</name>
</gene>
<keyword evidence="3" id="KW-1185">Reference proteome</keyword>
<dbReference type="GO" id="GO:0016757">
    <property type="term" value="F:glycosyltransferase activity"/>
    <property type="evidence" value="ECO:0007669"/>
    <property type="project" value="InterPro"/>
</dbReference>
<evidence type="ECO:0000259" key="1">
    <source>
        <dbReference type="Pfam" id="PF00534"/>
    </source>
</evidence>